<reference evidence="4 5" key="1">
    <citation type="submission" date="2016-01" db="EMBL/GenBank/DDBJ databases">
        <title>The new phylogeny of the genus Mycobacterium.</title>
        <authorList>
            <person name="Tarcisio F."/>
            <person name="Conor M."/>
            <person name="Antonella G."/>
            <person name="Elisabetta G."/>
            <person name="Giulia F.S."/>
            <person name="Sara T."/>
            <person name="Anna F."/>
            <person name="Clotilde B."/>
            <person name="Roberto B."/>
            <person name="Veronica D.S."/>
            <person name="Fabio R."/>
            <person name="Monica P."/>
            <person name="Olivier J."/>
            <person name="Enrico T."/>
            <person name="Nicola S."/>
        </authorList>
    </citation>
    <scope>NUCLEOTIDE SEQUENCE [LARGE SCALE GENOMIC DNA]</scope>
    <source>
        <strain evidence="4 5">ATCC 700010</strain>
    </source>
</reference>
<dbReference type="PANTHER" id="PTHR31250:SF27">
    <property type="entry name" value="IQ DOMAIN-CONTAINING PROTEIN IQM5"/>
    <property type="match status" value="1"/>
</dbReference>
<comment type="caution">
    <text evidence="4">The sequence shown here is derived from an EMBL/GenBank/DDBJ whole genome shotgun (WGS) entry which is preliminary data.</text>
</comment>
<name>A0A1X2ETK1_9MYCO</name>
<accession>A0A1X2ETK1</accession>
<sequence>MENDIRLFLQQLAKELRYLYPWQVPSVLELSLDNWGQLMAGAEPIGKIDLRQLDVSQRLGIEFGEVGGRREPGLLLRLRSGVVVGLAAPTSVADSGITIFTVPEADVSRVRDEIILAAALQPTDIEIFARRIDGQSSPSGRDGSRSRSLLPDLTPQASGVERWSPQRIARHRVVIDEEGRFRTIDGGVLDTRMASASWRPNAELALFVMDPHGNFYVSLRRVISRVHHSTLSGGGPVTVAGELRVRDGRLLAMTDHSGHYPPTKSDNQIVLGELQRRGVRTTDVAFDFAATANRWE</sequence>
<comment type="subcellular location">
    <subcellularLocation>
        <location evidence="1">Cytoplasm</location>
    </subcellularLocation>
</comment>
<dbReference type="PANTHER" id="PTHR31250">
    <property type="entry name" value="IQ DOMAIN-CONTAINING PROTEIN IQM3"/>
    <property type="match status" value="1"/>
</dbReference>
<protein>
    <submittedName>
        <fullName evidence="4">Uncharacterized protein</fullName>
    </submittedName>
</protein>
<proteinExistence type="predicted"/>
<organism evidence="4 5">
    <name type="scientific">Mycolicibacterium wolinskyi</name>
    <dbReference type="NCBI Taxonomy" id="59750"/>
    <lineage>
        <taxon>Bacteria</taxon>
        <taxon>Bacillati</taxon>
        <taxon>Actinomycetota</taxon>
        <taxon>Actinomycetes</taxon>
        <taxon>Mycobacteriales</taxon>
        <taxon>Mycobacteriaceae</taxon>
        <taxon>Mycolicibacterium</taxon>
    </lineage>
</organism>
<dbReference type="Proteomes" id="UP000193964">
    <property type="component" value="Unassembled WGS sequence"/>
</dbReference>
<evidence type="ECO:0000256" key="3">
    <source>
        <dbReference type="SAM" id="MobiDB-lite"/>
    </source>
</evidence>
<evidence type="ECO:0000313" key="5">
    <source>
        <dbReference type="Proteomes" id="UP000193964"/>
    </source>
</evidence>
<evidence type="ECO:0000256" key="2">
    <source>
        <dbReference type="ARBA" id="ARBA00022490"/>
    </source>
</evidence>
<feature type="compositionally biased region" description="Low complexity" evidence="3">
    <location>
        <begin position="134"/>
        <end position="153"/>
    </location>
</feature>
<evidence type="ECO:0000313" key="4">
    <source>
        <dbReference type="EMBL" id="ORX09119.1"/>
    </source>
</evidence>
<dbReference type="AlphaFoldDB" id="A0A1X2ETK1"/>
<keyword evidence="2" id="KW-0963">Cytoplasm</keyword>
<dbReference type="EMBL" id="LQQA01000034">
    <property type="protein sequence ID" value="ORX09119.1"/>
    <property type="molecule type" value="Genomic_DNA"/>
</dbReference>
<gene>
    <name evidence="4" type="ORF">AWC31_09170</name>
</gene>
<feature type="region of interest" description="Disordered" evidence="3">
    <location>
        <begin position="131"/>
        <end position="161"/>
    </location>
</feature>
<evidence type="ECO:0000256" key="1">
    <source>
        <dbReference type="ARBA" id="ARBA00004496"/>
    </source>
</evidence>
<dbReference type="GO" id="GO:0005737">
    <property type="term" value="C:cytoplasm"/>
    <property type="evidence" value="ECO:0007669"/>
    <property type="project" value="UniProtKB-SubCell"/>
</dbReference>
<dbReference type="InterPro" id="IPR044159">
    <property type="entry name" value="IQM"/>
</dbReference>